<evidence type="ECO:0008006" key="3">
    <source>
        <dbReference type="Google" id="ProtNLM"/>
    </source>
</evidence>
<dbReference type="EMBL" id="QHKS01000010">
    <property type="protein sequence ID" value="RDK01439.1"/>
    <property type="molecule type" value="Genomic_DNA"/>
</dbReference>
<evidence type="ECO:0000313" key="2">
    <source>
        <dbReference type="Proteomes" id="UP000254875"/>
    </source>
</evidence>
<accession>A0A370N751</accession>
<proteinExistence type="predicted"/>
<dbReference type="InterPro" id="IPR038666">
    <property type="entry name" value="SSP1_head-tail_sf"/>
</dbReference>
<dbReference type="RefSeq" id="WP_115101841.1">
    <property type="nucleotide sequence ID" value="NZ_QHKS01000010.1"/>
</dbReference>
<sequence>MRAGKLDRRIVIQRLLNAKNASGGTVATWATVCTPWAGINYQSGTERSATTRQGGESADARTLITMRYRAGINETMRVLYGGKAFNIRFVNDVLDQHKTLILTCDTGASEGL</sequence>
<dbReference type="Pfam" id="PF05521">
    <property type="entry name" value="Phage_HCP"/>
    <property type="match status" value="1"/>
</dbReference>
<dbReference type="Gene3D" id="2.40.10.270">
    <property type="entry name" value="Bacteriophage SPP1 head-tail adaptor protein"/>
    <property type="match status" value="1"/>
</dbReference>
<evidence type="ECO:0000313" key="1">
    <source>
        <dbReference type="EMBL" id="RDK01439.1"/>
    </source>
</evidence>
<organism evidence="1 2">
    <name type="scientific">Paraburkholderia lacunae</name>
    <dbReference type="NCBI Taxonomy" id="2211104"/>
    <lineage>
        <taxon>Bacteria</taxon>
        <taxon>Pseudomonadati</taxon>
        <taxon>Pseudomonadota</taxon>
        <taxon>Betaproteobacteria</taxon>
        <taxon>Burkholderiales</taxon>
        <taxon>Burkholderiaceae</taxon>
        <taxon>Paraburkholderia</taxon>
    </lineage>
</organism>
<comment type="caution">
    <text evidence="1">The sequence shown here is derived from an EMBL/GenBank/DDBJ whole genome shotgun (WGS) entry which is preliminary data.</text>
</comment>
<keyword evidence="2" id="KW-1185">Reference proteome</keyword>
<reference evidence="2" key="1">
    <citation type="submission" date="2018-05" db="EMBL/GenBank/DDBJ databases">
        <authorList>
            <person name="Feng T."/>
        </authorList>
    </citation>
    <scope>NUCLEOTIDE SEQUENCE [LARGE SCALE GENOMIC DNA]</scope>
    <source>
        <strain evidence="2">S27</strain>
    </source>
</reference>
<name>A0A370N751_9BURK</name>
<dbReference type="InterPro" id="IPR008767">
    <property type="entry name" value="Phage_SPP1_head-tail_adaptor"/>
</dbReference>
<dbReference type="NCBIfam" id="TIGR01563">
    <property type="entry name" value="gp16_SPP1"/>
    <property type="match status" value="1"/>
</dbReference>
<dbReference type="AlphaFoldDB" id="A0A370N751"/>
<gene>
    <name evidence="1" type="ORF">DLM46_16550</name>
</gene>
<dbReference type="OrthoDB" id="5460234at2"/>
<dbReference type="Proteomes" id="UP000254875">
    <property type="component" value="Unassembled WGS sequence"/>
</dbReference>
<protein>
    <recommendedName>
        <fullName evidence="3">Head-tail adaptor protein</fullName>
    </recommendedName>
</protein>